<dbReference type="InterPro" id="IPR042099">
    <property type="entry name" value="ANL_N_sf"/>
</dbReference>
<dbReference type="GO" id="GO:0016405">
    <property type="term" value="F:CoA-ligase activity"/>
    <property type="evidence" value="ECO:0007669"/>
    <property type="project" value="TreeGrafter"/>
</dbReference>
<dbReference type="GO" id="GO:0019748">
    <property type="term" value="P:secondary metabolic process"/>
    <property type="evidence" value="ECO:0007669"/>
    <property type="project" value="TreeGrafter"/>
</dbReference>
<evidence type="ECO:0000259" key="4">
    <source>
        <dbReference type="Pfam" id="PF13193"/>
    </source>
</evidence>
<dbReference type="PANTHER" id="PTHR24096">
    <property type="entry name" value="LONG-CHAIN-FATTY-ACID--COA LIGASE"/>
    <property type="match status" value="1"/>
</dbReference>
<accession>W6Q8I0</accession>
<organism evidence="5 6">
    <name type="scientific">Penicillium roqueforti (strain FM164)</name>
    <dbReference type="NCBI Taxonomy" id="1365484"/>
    <lineage>
        <taxon>Eukaryota</taxon>
        <taxon>Fungi</taxon>
        <taxon>Dikarya</taxon>
        <taxon>Ascomycota</taxon>
        <taxon>Pezizomycotina</taxon>
        <taxon>Eurotiomycetes</taxon>
        <taxon>Eurotiomycetidae</taxon>
        <taxon>Eurotiales</taxon>
        <taxon>Aspergillaceae</taxon>
        <taxon>Penicillium</taxon>
    </lineage>
</organism>
<dbReference type="Pfam" id="PF13193">
    <property type="entry name" value="AMP-binding_C"/>
    <property type="match status" value="1"/>
</dbReference>
<dbReference type="AlphaFoldDB" id="W6Q8I0"/>
<keyword evidence="6" id="KW-1185">Reference proteome</keyword>
<dbReference type="InterPro" id="IPR045851">
    <property type="entry name" value="AMP-bd_C_sf"/>
</dbReference>
<reference evidence="5" key="1">
    <citation type="journal article" date="2014" name="Nat. Commun.">
        <title>Multiple recent horizontal transfers of a large genomic region in cheese making fungi.</title>
        <authorList>
            <person name="Cheeseman K."/>
            <person name="Ropars J."/>
            <person name="Renault P."/>
            <person name="Dupont J."/>
            <person name="Gouzy J."/>
            <person name="Branca A."/>
            <person name="Abraham A.L."/>
            <person name="Ceppi M."/>
            <person name="Conseiller E."/>
            <person name="Debuchy R."/>
            <person name="Malagnac F."/>
            <person name="Goarin A."/>
            <person name="Silar P."/>
            <person name="Lacoste S."/>
            <person name="Sallet E."/>
            <person name="Bensimon A."/>
            <person name="Giraud T."/>
            <person name="Brygoo Y."/>
        </authorList>
    </citation>
    <scope>NUCLEOTIDE SEQUENCE [LARGE SCALE GENOMIC DNA]</scope>
    <source>
        <strain evidence="5">FM164</strain>
    </source>
</reference>
<dbReference type="PROSITE" id="PS00455">
    <property type="entry name" value="AMP_BINDING"/>
    <property type="match status" value="1"/>
</dbReference>
<dbReference type="OMA" id="WMGKYEW"/>
<dbReference type="STRING" id="1365484.W6Q8I0"/>
<dbReference type="PANTHER" id="PTHR24096:SF149">
    <property type="entry name" value="AMP-BINDING DOMAIN-CONTAINING PROTEIN-RELATED"/>
    <property type="match status" value="1"/>
</dbReference>
<keyword evidence="2 5" id="KW-0436">Ligase</keyword>
<proteinExistence type="inferred from homology"/>
<dbReference type="EMBL" id="HG792016">
    <property type="protein sequence ID" value="CDM32998.1"/>
    <property type="molecule type" value="Genomic_DNA"/>
</dbReference>
<dbReference type="Proteomes" id="UP000030686">
    <property type="component" value="Unassembled WGS sequence"/>
</dbReference>
<feature type="domain" description="AMP-dependent synthetase/ligase" evidence="3">
    <location>
        <begin position="40"/>
        <end position="414"/>
    </location>
</feature>
<protein>
    <submittedName>
        <fullName evidence="5">AMP-dependent synthetase/ligase</fullName>
    </submittedName>
</protein>
<gene>
    <name evidence="5" type="ORF">PROQFM164_S02g003149</name>
</gene>
<dbReference type="InterPro" id="IPR025110">
    <property type="entry name" value="AMP-bd_C"/>
</dbReference>
<evidence type="ECO:0000259" key="3">
    <source>
        <dbReference type="Pfam" id="PF00501"/>
    </source>
</evidence>
<dbReference type="Pfam" id="PF00501">
    <property type="entry name" value="AMP-binding"/>
    <property type="match status" value="1"/>
</dbReference>
<dbReference type="SUPFAM" id="SSF56801">
    <property type="entry name" value="Acetyl-CoA synthetase-like"/>
    <property type="match status" value="1"/>
</dbReference>
<dbReference type="Gene3D" id="3.30.300.30">
    <property type="match status" value="1"/>
</dbReference>
<dbReference type="InterPro" id="IPR020845">
    <property type="entry name" value="AMP-binding_CS"/>
</dbReference>
<comment type="similarity">
    <text evidence="1">Belongs to the ATP-dependent AMP-binding enzyme family.</text>
</comment>
<name>W6Q8I0_PENRF</name>
<evidence type="ECO:0000313" key="5">
    <source>
        <dbReference type="EMBL" id="CDM32998.1"/>
    </source>
</evidence>
<evidence type="ECO:0000313" key="6">
    <source>
        <dbReference type="Proteomes" id="UP000030686"/>
    </source>
</evidence>
<dbReference type="Gene3D" id="3.40.50.12780">
    <property type="entry name" value="N-terminal domain of ligase-like"/>
    <property type="match status" value="1"/>
</dbReference>
<dbReference type="InterPro" id="IPR000873">
    <property type="entry name" value="AMP-dep_synth/lig_dom"/>
</dbReference>
<dbReference type="OrthoDB" id="1898221at2759"/>
<feature type="domain" description="AMP-binding enzyme C-terminal" evidence="4">
    <location>
        <begin position="465"/>
        <end position="542"/>
    </location>
</feature>
<evidence type="ECO:0000256" key="1">
    <source>
        <dbReference type="ARBA" id="ARBA00006432"/>
    </source>
</evidence>
<sequence length="559" mass="61088">MSSCTIYNPVKDYTIPNTDLLSLVFDHPDVLAKDDTILHVEGADSSNSITKSQCREYTMRIAHILREKFAIGAQGPGIDTVCCISTGQVLLPSLFYGVIAAGGVYSAASSSFTAGELARQVKHGESRLIVTSKDCIKVSFKAAAECGIPLDRVLVLDSSRGQRSLRDGHGKELLHESTGQLAWEVISDQQILHDRAACLIYSSGTTGEPKGVEITHENLVSAAVVNLYAYRDYISRQKAQTPDFTPEYRTVAHLPAAHIAGCQGYFLQPVLCGGTVYWMSKFEPKSFLWNCATYRPTFLFTVPPIYQLLVQSPLVNDQFKHMIHAVSGAAPMGPDLVVRATKTLGCPVSQTWGLSETTGSVTISPWDEFESDGSLSPLLPNIRLRIVDEAENDVEDGQEGEFIVQGPMVTKGYWKNEEATRASFTADGAWFKTGDLGLRRNGRIFIIDRKKEMIKYKGLQVAPAELEGLLLSHSLIQDVAVIGVPDVNMAGNELPRAYVVANQSKITEDAIKSFIKDNLASHKQLRGGVIFVPEIPKSPTGKILRKELRAAAMGAKAKL</sequence>
<evidence type="ECO:0000256" key="2">
    <source>
        <dbReference type="ARBA" id="ARBA00022598"/>
    </source>
</evidence>
<dbReference type="FunFam" id="3.30.300.30:FF:000007">
    <property type="entry name" value="4-coumarate--CoA ligase 2"/>
    <property type="match status" value="1"/>
</dbReference>